<evidence type="ECO:0000256" key="3">
    <source>
        <dbReference type="ARBA" id="ARBA00006250"/>
    </source>
</evidence>
<reference evidence="10" key="1">
    <citation type="submission" date="2025-08" db="UniProtKB">
        <authorList>
            <consortium name="RefSeq"/>
        </authorList>
    </citation>
    <scope>IDENTIFICATION</scope>
</reference>
<comment type="similarity">
    <text evidence="3">Belongs to the true venom lectin family.</text>
</comment>
<feature type="transmembrane region" description="Helical" evidence="7">
    <location>
        <begin position="51"/>
        <end position="71"/>
    </location>
</feature>
<dbReference type="InterPro" id="IPR033992">
    <property type="entry name" value="NKR-like_CTLD"/>
</dbReference>
<dbReference type="PANTHER" id="PTHR45710:SF35">
    <property type="entry name" value="C-TYPE LECTIN DOMAIN FAMILY 2 MEMBER D"/>
    <property type="match status" value="1"/>
</dbReference>
<evidence type="ECO:0000313" key="10">
    <source>
        <dbReference type="RefSeq" id="XP_026540243.1"/>
    </source>
</evidence>
<dbReference type="InterPro" id="IPR050828">
    <property type="entry name" value="C-type_lectin/matrix_domain"/>
</dbReference>
<sequence length="219" mass="24498">MPPDLKILVDDDSGCGDRLTPEVTTGSSDAKKARNTGKNRHLPRRIADNKLIIAAVVLITALIITIIVLAVKTKSHPCSRPFASQGVACPDSWIGYLGKCFYASKEDRNWSLSLETCSSFNASLAVIDSQKELDFWVKIFKPFHYWIGLSREVNQVWKWSNGTEFRNQFPVRGEGFCAYLNGKGADSTLCSMEKLFLCSRPESCRIPGYQPHPKKELLP</sequence>
<dbReference type="GO" id="GO:0005576">
    <property type="term" value="C:extracellular region"/>
    <property type="evidence" value="ECO:0007669"/>
    <property type="project" value="UniProtKB-SubCell"/>
</dbReference>
<dbReference type="GeneID" id="113423174"/>
<evidence type="ECO:0000256" key="1">
    <source>
        <dbReference type="ARBA" id="ARBA00004401"/>
    </source>
</evidence>
<keyword evidence="9" id="KW-1185">Reference proteome</keyword>
<keyword evidence="7" id="KW-1133">Transmembrane helix</keyword>
<dbReference type="CDD" id="cd03593">
    <property type="entry name" value="CLECT_NK_receptors_like"/>
    <property type="match status" value="1"/>
</dbReference>
<dbReference type="InterPro" id="IPR001304">
    <property type="entry name" value="C-type_lectin-like"/>
</dbReference>
<keyword evidence="7" id="KW-0812">Transmembrane</keyword>
<name>A0A6J1VI19_9SAUR</name>
<keyword evidence="4" id="KW-0964">Secreted</keyword>
<gene>
    <name evidence="10" type="primary">LOC113423174</name>
</gene>
<accession>A0A6J1VI19</accession>
<dbReference type="InterPro" id="IPR016186">
    <property type="entry name" value="C-type_lectin-like/link_sf"/>
</dbReference>
<protein>
    <submittedName>
        <fullName evidence="10">C-type lectin domain family 2 member D-like</fullName>
    </submittedName>
</protein>
<keyword evidence="7" id="KW-0472">Membrane</keyword>
<feature type="region of interest" description="Disordered" evidence="6">
    <location>
        <begin position="16"/>
        <end position="39"/>
    </location>
</feature>
<dbReference type="GO" id="GO:0030246">
    <property type="term" value="F:carbohydrate binding"/>
    <property type="evidence" value="ECO:0007669"/>
    <property type="project" value="UniProtKB-KW"/>
</dbReference>
<organism evidence="9 10">
    <name type="scientific">Notechis scutatus</name>
    <name type="common">mainland tiger snake</name>
    <dbReference type="NCBI Taxonomy" id="8663"/>
    <lineage>
        <taxon>Eukaryota</taxon>
        <taxon>Metazoa</taxon>
        <taxon>Chordata</taxon>
        <taxon>Craniata</taxon>
        <taxon>Vertebrata</taxon>
        <taxon>Euteleostomi</taxon>
        <taxon>Lepidosauria</taxon>
        <taxon>Squamata</taxon>
        <taxon>Bifurcata</taxon>
        <taxon>Unidentata</taxon>
        <taxon>Episquamata</taxon>
        <taxon>Toxicofera</taxon>
        <taxon>Serpentes</taxon>
        <taxon>Colubroidea</taxon>
        <taxon>Elapidae</taxon>
        <taxon>Hydrophiinae</taxon>
        <taxon>Notechis</taxon>
    </lineage>
</organism>
<dbReference type="RefSeq" id="XP_026540243.1">
    <property type="nucleotide sequence ID" value="XM_026684458.1"/>
</dbReference>
<dbReference type="AlphaFoldDB" id="A0A6J1VI19"/>
<evidence type="ECO:0000313" key="9">
    <source>
        <dbReference type="Proteomes" id="UP000504612"/>
    </source>
</evidence>
<evidence type="ECO:0000256" key="4">
    <source>
        <dbReference type="ARBA" id="ARBA00022525"/>
    </source>
</evidence>
<dbReference type="Pfam" id="PF00059">
    <property type="entry name" value="Lectin_C"/>
    <property type="match status" value="1"/>
</dbReference>
<dbReference type="Gene3D" id="3.10.100.10">
    <property type="entry name" value="Mannose-Binding Protein A, subunit A"/>
    <property type="match status" value="1"/>
</dbReference>
<evidence type="ECO:0000259" key="8">
    <source>
        <dbReference type="PROSITE" id="PS50041"/>
    </source>
</evidence>
<evidence type="ECO:0000256" key="7">
    <source>
        <dbReference type="SAM" id="Phobius"/>
    </source>
</evidence>
<dbReference type="KEGG" id="nss:113423174"/>
<evidence type="ECO:0000256" key="5">
    <source>
        <dbReference type="ARBA" id="ARBA00022734"/>
    </source>
</evidence>
<dbReference type="SUPFAM" id="SSF56436">
    <property type="entry name" value="C-type lectin-like"/>
    <property type="match status" value="1"/>
</dbReference>
<keyword evidence="5" id="KW-0430">Lectin</keyword>
<dbReference type="InterPro" id="IPR016187">
    <property type="entry name" value="CTDL_fold"/>
</dbReference>
<evidence type="ECO:0000256" key="6">
    <source>
        <dbReference type="SAM" id="MobiDB-lite"/>
    </source>
</evidence>
<dbReference type="PANTHER" id="PTHR45710">
    <property type="entry name" value="C-TYPE LECTIN DOMAIN-CONTAINING PROTEIN 180"/>
    <property type="match status" value="1"/>
</dbReference>
<evidence type="ECO:0000256" key="2">
    <source>
        <dbReference type="ARBA" id="ARBA00004613"/>
    </source>
</evidence>
<feature type="domain" description="C-type lectin" evidence="8">
    <location>
        <begin position="96"/>
        <end position="199"/>
    </location>
</feature>
<dbReference type="SMART" id="SM00034">
    <property type="entry name" value="CLECT"/>
    <property type="match status" value="1"/>
</dbReference>
<proteinExistence type="inferred from homology"/>
<dbReference type="Proteomes" id="UP000504612">
    <property type="component" value="Unplaced"/>
</dbReference>
<comment type="subcellular location">
    <subcellularLocation>
        <location evidence="1">Cell membrane</location>
        <topology evidence="1">Single-pass type II membrane protein</topology>
    </subcellularLocation>
    <subcellularLocation>
        <location evidence="2">Secreted</location>
    </subcellularLocation>
</comment>
<dbReference type="PROSITE" id="PS50041">
    <property type="entry name" value="C_TYPE_LECTIN_2"/>
    <property type="match status" value="1"/>
</dbReference>
<dbReference type="GO" id="GO:0005886">
    <property type="term" value="C:plasma membrane"/>
    <property type="evidence" value="ECO:0007669"/>
    <property type="project" value="UniProtKB-SubCell"/>
</dbReference>